<feature type="domain" description="WW" evidence="4">
    <location>
        <begin position="176"/>
        <end position="209"/>
    </location>
</feature>
<feature type="region of interest" description="Disordered" evidence="3">
    <location>
        <begin position="143"/>
        <end position="166"/>
    </location>
</feature>
<sequence>MLGRHKKNDLSSSKLSFLEGTPGRYMKRDVPPVLPSTSYTVPVLFPKTCATKKNEKSSAVHCSKSKQSNNGLSIPNLMNELSKKFSLDDNNTNNNSTTNDGKNKNNSCKELCSSSKFNQKCKSRHDDSSTNENSVDYASNAVQSATEDTRFSGNSQNLLTQSSPELTPYTSDTSVLDLPHGWSVDRTLHGRKYYINHNTKTTHWNPPFLNDKAAQSNYENQRNIGVSSSCFEDDYKVPRSTTTDQNFSIFNPYIVQQEVPDWLYIYAKAPHESDHLLKWDVFRWPQLEYFNVMMIRLLKQEVAQIVIEYERYRHAIVSEIERRRNLEKFQLREIVESDTDEEALLPARF</sequence>
<evidence type="ECO:0000256" key="3">
    <source>
        <dbReference type="SAM" id="MobiDB-lite"/>
    </source>
</evidence>
<dbReference type="Pfam" id="PF00397">
    <property type="entry name" value="WW"/>
    <property type="match status" value="1"/>
</dbReference>
<protein>
    <submittedName>
        <fullName evidence="7">Uncharacterized protein</fullName>
    </submittedName>
</protein>
<feature type="region of interest" description="Disordered" evidence="3">
    <location>
        <begin position="1"/>
        <end position="30"/>
    </location>
</feature>
<dbReference type="PROSITE" id="PS50951">
    <property type="entry name" value="SARAH"/>
    <property type="match status" value="1"/>
</dbReference>
<dbReference type="FunFam" id="2.20.70.10:FF:000035">
    <property type="entry name" value="Salvador homolog 1 (Drosophila)"/>
    <property type="match status" value="1"/>
</dbReference>
<dbReference type="GO" id="GO:0060090">
    <property type="term" value="F:molecular adaptor activity"/>
    <property type="evidence" value="ECO:0007669"/>
    <property type="project" value="InterPro"/>
</dbReference>
<dbReference type="SUPFAM" id="SSF51045">
    <property type="entry name" value="WW domain"/>
    <property type="match status" value="1"/>
</dbReference>
<dbReference type="PANTHER" id="PTHR47522">
    <property type="entry name" value="SALVADOR FAMILY WW DOMAIN-CONTAINING PROTEIN 1"/>
    <property type="match status" value="1"/>
</dbReference>
<keyword evidence="2" id="KW-0677">Repeat</keyword>
<keyword evidence="1" id="KW-0597">Phosphoprotein</keyword>
<evidence type="ECO:0000256" key="2">
    <source>
        <dbReference type="ARBA" id="ARBA00022737"/>
    </source>
</evidence>
<evidence type="ECO:0000313" key="6">
    <source>
        <dbReference type="Proteomes" id="UP000887565"/>
    </source>
</evidence>
<feature type="region of interest" description="Disordered" evidence="3">
    <location>
        <begin position="85"/>
        <end position="105"/>
    </location>
</feature>
<dbReference type="InterPro" id="IPR011524">
    <property type="entry name" value="SARAH_dom"/>
</dbReference>
<dbReference type="PROSITE" id="PS50020">
    <property type="entry name" value="WW_DOMAIN_2"/>
    <property type="match status" value="1"/>
</dbReference>
<name>A0A915KRF9_ROMCU</name>
<feature type="domain" description="SARAH" evidence="5">
    <location>
        <begin position="276"/>
        <end position="323"/>
    </location>
</feature>
<dbReference type="InterPro" id="IPR001202">
    <property type="entry name" value="WW_dom"/>
</dbReference>
<feature type="region of interest" description="Disordered" evidence="3">
    <location>
        <begin position="56"/>
        <end position="75"/>
    </location>
</feature>
<dbReference type="GO" id="GO:0043065">
    <property type="term" value="P:positive regulation of apoptotic process"/>
    <property type="evidence" value="ECO:0007669"/>
    <property type="project" value="TreeGrafter"/>
</dbReference>
<dbReference type="GO" id="GO:0035329">
    <property type="term" value="P:hippo signaling"/>
    <property type="evidence" value="ECO:0007669"/>
    <property type="project" value="InterPro"/>
</dbReference>
<dbReference type="CDD" id="cd00201">
    <property type="entry name" value="WW"/>
    <property type="match status" value="1"/>
</dbReference>
<dbReference type="InterPro" id="IPR030030">
    <property type="entry name" value="Sav"/>
</dbReference>
<dbReference type="Proteomes" id="UP000887565">
    <property type="component" value="Unplaced"/>
</dbReference>
<dbReference type="WBParaSite" id="nRc.2.0.1.t41059-RA">
    <property type="protein sequence ID" value="nRc.2.0.1.t41059-RA"/>
    <property type="gene ID" value="nRc.2.0.1.g41059"/>
</dbReference>
<dbReference type="AlphaFoldDB" id="A0A915KRF9"/>
<dbReference type="GO" id="GO:0005829">
    <property type="term" value="C:cytosol"/>
    <property type="evidence" value="ECO:0007669"/>
    <property type="project" value="TreeGrafter"/>
</dbReference>
<dbReference type="CDD" id="cd21433">
    <property type="entry name" value="SARAH_Sav"/>
    <property type="match status" value="1"/>
</dbReference>
<dbReference type="SMART" id="SM00456">
    <property type="entry name" value="WW"/>
    <property type="match status" value="1"/>
</dbReference>
<evidence type="ECO:0000259" key="5">
    <source>
        <dbReference type="PROSITE" id="PS50951"/>
    </source>
</evidence>
<dbReference type="GO" id="GO:0006915">
    <property type="term" value="P:apoptotic process"/>
    <property type="evidence" value="ECO:0007669"/>
    <property type="project" value="InterPro"/>
</dbReference>
<evidence type="ECO:0000313" key="7">
    <source>
        <dbReference type="WBParaSite" id="nRc.2.0.1.t41059-RA"/>
    </source>
</evidence>
<dbReference type="GO" id="GO:0008285">
    <property type="term" value="P:negative regulation of cell population proliferation"/>
    <property type="evidence" value="ECO:0007669"/>
    <property type="project" value="TreeGrafter"/>
</dbReference>
<evidence type="ECO:0000259" key="4">
    <source>
        <dbReference type="PROSITE" id="PS50020"/>
    </source>
</evidence>
<keyword evidence="6" id="KW-1185">Reference proteome</keyword>
<proteinExistence type="predicted"/>
<dbReference type="Gene3D" id="2.20.70.10">
    <property type="match status" value="1"/>
</dbReference>
<reference evidence="7" key="1">
    <citation type="submission" date="2022-11" db="UniProtKB">
        <authorList>
            <consortium name="WormBaseParasite"/>
        </authorList>
    </citation>
    <scope>IDENTIFICATION</scope>
</reference>
<accession>A0A915KRF9</accession>
<dbReference type="PANTHER" id="PTHR47522:SF2">
    <property type="entry name" value="PROTEIN SALVADOR HOMOLOG 1"/>
    <property type="match status" value="1"/>
</dbReference>
<organism evidence="6 7">
    <name type="scientific">Romanomermis culicivorax</name>
    <name type="common">Nematode worm</name>
    <dbReference type="NCBI Taxonomy" id="13658"/>
    <lineage>
        <taxon>Eukaryota</taxon>
        <taxon>Metazoa</taxon>
        <taxon>Ecdysozoa</taxon>
        <taxon>Nematoda</taxon>
        <taxon>Enoplea</taxon>
        <taxon>Dorylaimia</taxon>
        <taxon>Mermithida</taxon>
        <taxon>Mermithoidea</taxon>
        <taxon>Mermithidae</taxon>
        <taxon>Romanomermis</taxon>
    </lineage>
</organism>
<evidence type="ECO:0000256" key="1">
    <source>
        <dbReference type="ARBA" id="ARBA00022553"/>
    </source>
</evidence>
<dbReference type="InterPro" id="IPR036020">
    <property type="entry name" value="WW_dom_sf"/>
</dbReference>
<feature type="compositionally biased region" description="Low complexity" evidence="3">
    <location>
        <begin position="88"/>
        <end position="105"/>
    </location>
</feature>